<dbReference type="InterPro" id="IPR029039">
    <property type="entry name" value="Flavoprotein-like_sf"/>
</dbReference>
<keyword evidence="6 11" id="KW-0521">NADP</keyword>
<evidence type="ECO:0000256" key="4">
    <source>
        <dbReference type="ARBA" id="ARBA00022643"/>
    </source>
</evidence>
<comment type="function">
    <text evidence="11">Component of the sulfite reductase complex that catalyzes the 6-electron reduction of sulfite to sulfide. This is one of several activities required for the biosynthesis of L-cysteine from sulfate. The flavoprotein component catalyzes the electron flow from NADPH -&gt; FAD -&gt; FMN to the hemoprotein component.</text>
</comment>
<dbReference type="SUPFAM" id="SSF52343">
    <property type="entry name" value="Ferredoxin reductase-like, C-terminal NADP-linked domain"/>
    <property type="match status" value="1"/>
</dbReference>
<dbReference type="GO" id="GO:0019344">
    <property type="term" value="P:cysteine biosynthetic process"/>
    <property type="evidence" value="ECO:0007669"/>
    <property type="project" value="UniProtKB-KW"/>
</dbReference>
<evidence type="ECO:0000256" key="9">
    <source>
        <dbReference type="ARBA" id="ARBA00023192"/>
    </source>
</evidence>
<dbReference type="PANTHER" id="PTHR19384">
    <property type="entry name" value="NITRIC OXIDE SYNTHASE-RELATED"/>
    <property type="match status" value="1"/>
</dbReference>
<evidence type="ECO:0000256" key="6">
    <source>
        <dbReference type="ARBA" id="ARBA00022857"/>
    </source>
</evidence>
<dbReference type="GO" id="GO:0005829">
    <property type="term" value="C:cytosol"/>
    <property type="evidence" value="ECO:0007669"/>
    <property type="project" value="TreeGrafter"/>
</dbReference>
<feature type="binding site" evidence="12">
    <location>
        <begin position="422"/>
        <end position="425"/>
    </location>
    <ligand>
        <name>FAD</name>
        <dbReference type="ChEBI" id="CHEBI:57692"/>
    </ligand>
</feature>
<evidence type="ECO:0000256" key="11">
    <source>
        <dbReference type="PIRNR" id="PIRNR000207"/>
    </source>
</evidence>
<dbReference type="InterPro" id="IPR017927">
    <property type="entry name" value="FAD-bd_FR_type"/>
</dbReference>
<feature type="binding site" evidence="12">
    <location>
        <begin position="407"/>
        <end position="409"/>
    </location>
    <ligand>
        <name>FAD</name>
        <dbReference type="ChEBI" id="CHEBI:57692"/>
    </ligand>
</feature>
<comment type="cofactor">
    <cofactor evidence="11 12">
        <name>FMN</name>
        <dbReference type="ChEBI" id="CHEBI:58210"/>
    </cofactor>
    <text evidence="11 12">Binds 1 FMN per subunit.</text>
</comment>
<feature type="domain" description="Flavodoxin-like" evidence="13">
    <location>
        <begin position="70"/>
        <end position="208"/>
    </location>
</feature>
<dbReference type="EMBL" id="AP018795">
    <property type="protein sequence ID" value="BBF65193.1"/>
    <property type="molecule type" value="Genomic_DNA"/>
</dbReference>
<dbReference type="GO" id="GO:0070814">
    <property type="term" value="P:hydrogen sulfide biosynthetic process"/>
    <property type="evidence" value="ECO:0007669"/>
    <property type="project" value="UniProtKB-UniPathway"/>
</dbReference>
<keyword evidence="5 11" id="KW-0274">FAD</keyword>
<dbReference type="SUPFAM" id="SSF63380">
    <property type="entry name" value="Riboflavin synthase domain-like"/>
    <property type="match status" value="1"/>
</dbReference>
<dbReference type="CDD" id="cd06199">
    <property type="entry name" value="SiR"/>
    <property type="match status" value="1"/>
</dbReference>
<evidence type="ECO:0000256" key="12">
    <source>
        <dbReference type="PIRSR" id="PIRSR000207-1"/>
    </source>
</evidence>
<dbReference type="UniPathway" id="UPA00140">
    <property type="reaction ID" value="UER00207"/>
</dbReference>
<evidence type="ECO:0000256" key="5">
    <source>
        <dbReference type="ARBA" id="ARBA00022827"/>
    </source>
</evidence>
<keyword evidence="9 11" id="KW-0198">Cysteine biosynthesis</keyword>
<sequence>MNHGDKQYHGAAMELIRQSDFLLDPRKQEDLRRFAEGMTREQLLWSSGYLTGFGESAPASKIQGGTGEKITILFGTETGNAKRLAELLAARAQAMGVQTSIQDMLTYGRAQLRRDRVIVLIVSTHGDGEPPDSARALLASLTDGPAPDLHGSRFAILALGDASYPKFCQAGKAFDMALASAGAERLLPRVDCDVDYEEDATSWMEQVLGTITTGKPSPAVPLPAPILKQGYSSHATFPAVLLSKVNLSGRGSDREVWHLELDIDESGLHYTPGDIVSVIPSNPPQLVEELLDRLELDHKASVRTRRGEVPLAEALAAHYEITRITWPFLERYARLSDAKALQSAIAGRDVNSLDTWIDGREVVDIVGQYPVKGLSAQSFADCLRPLPPRRYSIASSLLAAPGEVHLTVAAVRYSSHGRERLGVASTFLADRVAIGRPVPLFIESNAEFRLPEDSGQAMIMIGAGTGVAPFRSFLQEREALGAAGNNWLFFGDRHFSTDFLYQREWLRWLRDGRLTRLDVAFSRDQERKIYVQDRLRERAGDVFAWLEEGAAVYVCGAEAMGRAVHQSLVDIVQSAGRTQVQAEEYILELKQTGRYHRDVY</sequence>
<dbReference type="InterPro" id="IPR008254">
    <property type="entry name" value="Flavodoxin/NO_synth"/>
</dbReference>
<keyword evidence="16" id="KW-1185">Reference proteome</keyword>
<dbReference type="Pfam" id="PF00258">
    <property type="entry name" value="Flavodoxin_1"/>
    <property type="match status" value="1"/>
</dbReference>
<protein>
    <recommendedName>
        <fullName evidence="11">Sulfite reductase [NADPH] flavoprotein alpha-component</fullName>
        <shortName evidence="11">SiR-FP</shortName>
        <ecNumber evidence="11">1.8.1.2</ecNumber>
    </recommendedName>
</protein>
<dbReference type="Gene3D" id="2.40.30.10">
    <property type="entry name" value="Translation factors"/>
    <property type="match status" value="1"/>
</dbReference>
<dbReference type="FunFam" id="3.40.50.80:FF:000001">
    <property type="entry name" value="NADPH--cytochrome P450 reductase 1"/>
    <property type="match status" value="1"/>
</dbReference>
<reference evidence="15 16" key="1">
    <citation type="journal article" date="2018" name="Microbiol. Resour. Announc.">
        <title>Complete Genome Sequence of Acidithiobacillus ferridurans JCM 18981.</title>
        <authorList>
            <person name="Miyauchi T."/>
            <person name="Kouzuma A."/>
            <person name="Abe T."/>
            <person name="Watanabe K."/>
        </authorList>
    </citation>
    <scope>NUCLEOTIDE SEQUENCE [LARGE SCALE GENOMIC DNA]</scope>
    <source>
        <strain evidence="16">ATCC 33020 / DSM 29468 / JCM 18981 / 11Fe</strain>
    </source>
</reference>
<dbReference type="GO" id="GO:0050660">
    <property type="term" value="F:flavin adenine dinucleotide binding"/>
    <property type="evidence" value="ECO:0007669"/>
    <property type="project" value="InterPro"/>
</dbReference>
<feature type="binding site" evidence="12">
    <location>
        <begin position="528"/>
        <end position="532"/>
    </location>
    <ligand>
        <name>NADP(+)</name>
        <dbReference type="ChEBI" id="CHEBI:58349"/>
    </ligand>
</feature>
<evidence type="ECO:0000313" key="15">
    <source>
        <dbReference type="EMBL" id="BBF65193.1"/>
    </source>
</evidence>
<organism evidence="15 16">
    <name type="scientific">Acidithiobacillus ferridurans</name>
    <dbReference type="NCBI Taxonomy" id="1232575"/>
    <lineage>
        <taxon>Bacteria</taxon>
        <taxon>Pseudomonadati</taxon>
        <taxon>Pseudomonadota</taxon>
        <taxon>Acidithiobacillia</taxon>
        <taxon>Acidithiobacillales</taxon>
        <taxon>Acidithiobacillaceae</taxon>
        <taxon>Acidithiobacillus</taxon>
    </lineage>
</organism>
<feature type="binding site" evidence="12">
    <location>
        <begin position="159"/>
        <end position="168"/>
    </location>
    <ligand>
        <name>FMN</name>
        <dbReference type="ChEBI" id="CHEBI:58210"/>
    </ligand>
</feature>
<comment type="pathway">
    <text evidence="11">Sulfur metabolism; hydrogen sulfide biosynthesis; hydrogen sulfide from sulfite (NADPH route): step 1/1.</text>
</comment>
<evidence type="ECO:0000313" key="16">
    <source>
        <dbReference type="Proteomes" id="UP000280188"/>
    </source>
</evidence>
<feature type="binding site" evidence="12">
    <location>
        <position position="413"/>
    </location>
    <ligand>
        <name>FAD</name>
        <dbReference type="ChEBI" id="CHEBI:57692"/>
    </ligand>
</feature>
<feature type="binding site" evidence="12">
    <location>
        <position position="600"/>
    </location>
    <ligand>
        <name>FAD</name>
        <dbReference type="ChEBI" id="CHEBI:57692"/>
    </ligand>
</feature>
<keyword evidence="4 11" id="KW-0288">FMN</keyword>
<dbReference type="GO" id="GO:0010181">
    <property type="term" value="F:FMN binding"/>
    <property type="evidence" value="ECO:0007669"/>
    <property type="project" value="InterPro"/>
</dbReference>
<dbReference type="InterPro" id="IPR039261">
    <property type="entry name" value="FNR_nucleotide-bd"/>
</dbReference>
<dbReference type="Gene3D" id="1.20.990.10">
    <property type="entry name" value="NADPH-cytochrome p450 Reductase, Chain A, domain 3"/>
    <property type="match status" value="1"/>
</dbReference>
<dbReference type="Pfam" id="PF00175">
    <property type="entry name" value="NAD_binding_1"/>
    <property type="match status" value="1"/>
</dbReference>
<dbReference type="InterPro" id="IPR003097">
    <property type="entry name" value="CysJ-like_FAD-binding"/>
</dbReference>
<evidence type="ECO:0000256" key="2">
    <source>
        <dbReference type="ARBA" id="ARBA00022605"/>
    </source>
</evidence>
<dbReference type="SUPFAM" id="SSF52218">
    <property type="entry name" value="Flavoproteins"/>
    <property type="match status" value="1"/>
</dbReference>
<evidence type="ECO:0000256" key="7">
    <source>
        <dbReference type="ARBA" id="ARBA00022982"/>
    </source>
</evidence>
<evidence type="ECO:0000259" key="14">
    <source>
        <dbReference type="PROSITE" id="PS51384"/>
    </source>
</evidence>
<keyword evidence="8 11" id="KW-0560">Oxidoreductase</keyword>
<dbReference type="InterPro" id="IPR001709">
    <property type="entry name" value="Flavoprot_Pyr_Nucl_cyt_Rdtase"/>
</dbReference>
<keyword evidence="7 11" id="KW-0249">Electron transport</keyword>
<dbReference type="PANTHER" id="PTHR19384:SF128">
    <property type="entry name" value="NADPH OXIDOREDUCTASE A"/>
    <property type="match status" value="1"/>
</dbReference>
<feature type="binding site" evidence="12">
    <location>
        <begin position="123"/>
        <end position="126"/>
    </location>
    <ligand>
        <name>FMN</name>
        <dbReference type="ChEBI" id="CHEBI:58210"/>
    </ligand>
</feature>
<comment type="subunit">
    <text evidence="11">Alpha(8)-beta(8). The alpha component is a flavoprotein, the beta component is a hemoprotein.</text>
</comment>
<dbReference type="PRINTS" id="PR00371">
    <property type="entry name" value="FPNCR"/>
</dbReference>
<dbReference type="KEGG" id="afj:AFERRID_14110"/>
<dbReference type="PRINTS" id="PR00369">
    <property type="entry name" value="FLAVODOXIN"/>
</dbReference>
<evidence type="ECO:0000256" key="8">
    <source>
        <dbReference type="ARBA" id="ARBA00023002"/>
    </source>
</evidence>
<feature type="binding site" evidence="12">
    <location>
        <begin position="389"/>
        <end position="392"/>
    </location>
    <ligand>
        <name>FAD</name>
        <dbReference type="ChEBI" id="CHEBI:57692"/>
    </ligand>
</feature>
<evidence type="ECO:0000256" key="1">
    <source>
        <dbReference type="ARBA" id="ARBA00022448"/>
    </source>
</evidence>
<dbReference type="PIRSF" id="PIRSF000207">
    <property type="entry name" value="SiR-FP_CysJ"/>
    <property type="match status" value="1"/>
</dbReference>
<feature type="binding site" evidence="12">
    <location>
        <position position="322"/>
    </location>
    <ligand>
        <name>FAD</name>
        <dbReference type="ChEBI" id="CHEBI:57692"/>
    </ligand>
</feature>
<comment type="cofactor">
    <cofactor evidence="11 12">
        <name>FAD</name>
        <dbReference type="ChEBI" id="CHEBI:57692"/>
    </cofactor>
    <text evidence="11 12">Binds 1 FAD per subunit.</text>
</comment>
<name>A0A2Z6IMS9_ACIFI</name>
<gene>
    <name evidence="15" type="ORF">AFERRID_14110</name>
</gene>
<keyword evidence="3 11" id="KW-0285">Flavoprotein</keyword>
<feature type="binding site" evidence="12">
    <location>
        <begin position="522"/>
        <end position="523"/>
    </location>
    <ligand>
        <name>NADP(+)</name>
        <dbReference type="ChEBI" id="CHEBI:58349"/>
    </ligand>
</feature>
<dbReference type="AlphaFoldDB" id="A0A2Z6IMS9"/>
<dbReference type="PROSITE" id="PS50902">
    <property type="entry name" value="FLAVODOXIN_LIKE"/>
    <property type="match status" value="1"/>
</dbReference>
<dbReference type="EC" id="1.8.1.2" evidence="11"/>
<proteinExistence type="predicted"/>
<evidence type="ECO:0000259" key="13">
    <source>
        <dbReference type="PROSITE" id="PS50902"/>
    </source>
</evidence>
<comment type="catalytic activity">
    <reaction evidence="10 11">
        <text>hydrogen sulfide + 3 NADP(+) + 3 H2O = sulfite + 3 NADPH + 4 H(+)</text>
        <dbReference type="Rhea" id="RHEA:13801"/>
        <dbReference type="ChEBI" id="CHEBI:15377"/>
        <dbReference type="ChEBI" id="CHEBI:15378"/>
        <dbReference type="ChEBI" id="CHEBI:17359"/>
        <dbReference type="ChEBI" id="CHEBI:29919"/>
        <dbReference type="ChEBI" id="CHEBI:57783"/>
        <dbReference type="ChEBI" id="CHEBI:58349"/>
        <dbReference type="EC" id="1.8.1.2"/>
    </reaction>
</comment>
<dbReference type="Pfam" id="PF00667">
    <property type="entry name" value="FAD_binding_1"/>
    <property type="match status" value="1"/>
</dbReference>
<accession>A0A2Z6IMS9</accession>
<dbReference type="InterPro" id="IPR001094">
    <property type="entry name" value="Flavdoxin-like"/>
</dbReference>
<keyword evidence="2 11" id="KW-0028">Amino-acid biosynthesis</keyword>
<dbReference type="InterPro" id="IPR001433">
    <property type="entry name" value="OxRdtase_FAD/NAD-bd"/>
</dbReference>
<feature type="domain" description="FAD-binding FR-type" evidence="14">
    <location>
        <begin position="234"/>
        <end position="451"/>
    </location>
</feature>
<dbReference type="PROSITE" id="PS51384">
    <property type="entry name" value="FAD_FR"/>
    <property type="match status" value="1"/>
</dbReference>
<dbReference type="InterPro" id="IPR023173">
    <property type="entry name" value="NADPH_Cyt_P450_Rdtase_alpha"/>
</dbReference>
<dbReference type="Proteomes" id="UP000280188">
    <property type="component" value="Chromosome"/>
</dbReference>
<dbReference type="Gene3D" id="3.40.50.80">
    <property type="entry name" value="Nucleotide-binding domain of ferredoxin-NADP reductase (FNR) module"/>
    <property type="match status" value="1"/>
</dbReference>
<dbReference type="Gene3D" id="3.40.50.360">
    <property type="match status" value="1"/>
</dbReference>
<dbReference type="InterPro" id="IPR017938">
    <property type="entry name" value="Riboflavin_synthase-like_b-brl"/>
</dbReference>
<dbReference type="GO" id="GO:0004783">
    <property type="term" value="F:sulfite reductase (NADPH) activity"/>
    <property type="evidence" value="ECO:0007669"/>
    <property type="project" value="UniProtKB-EC"/>
</dbReference>
<keyword evidence="1 11" id="KW-0813">Transport</keyword>
<evidence type="ECO:0000256" key="3">
    <source>
        <dbReference type="ARBA" id="ARBA00022630"/>
    </source>
</evidence>
<evidence type="ECO:0000256" key="10">
    <source>
        <dbReference type="ARBA" id="ARBA00052219"/>
    </source>
</evidence>
<dbReference type="InterPro" id="IPR010199">
    <property type="entry name" value="CysJ"/>
</dbReference>